<feature type="region of interest" description="Disordered" evidence="1">
    <location>
        <begin position="204"/>
        <end position="227"/>
    </location>
</feature>
<organism evidence="3 4">
    <name type="scientific">Litoribrevibacter euphylliae</name>
    <dbReference type="NCBI Taxonomy" id="1834034"/>
    <lineage>
        <taxon>Bacteria</taxon>
        <taxon>Pseudomonadati</taxon>
        <taxon>Pseudomonadota</taxon>
        <taxon>Gammaproteobacteria</taxon>
        <taxon>Oceanospirillales</taxon>
        <taxon>Oceanospirillaceae</taxon>
        <taxon>Litoribrevibacter</taxon>
    </lineage>
</organism>
<dbReference type="RefSeq" id="WP_386721712.1">
    <property type="nucleotide sequence ID" value="NZ_JBHRSZ010000005.1"/>
</dbReference>
<keyword evidence="4" id="KW-1185">Reference proteome</keyword>
<evidence type="ECO:0000256" key="1">
    <source>
        <dbReference type="SAM" id="MobiDB-lite"/>
    </source>
</evidence>
<proteinExistence type="predicted"/>
<dbReference type="Pfam" id="PF05643">
    <property type="entry name" value="GNA1162-like"/>
    <property type="match status" value="1"/>
</dbReference>
<dbReference type="EMBL" id="JBHRSZ010000005">
    <property type="protein sequence ID" value="MFC3151998.1"/>
    <property type="molecule type" value="Genomic_DNA"/>
</dbReference>
<dbReference type="Proteomes" id="UP001595476">
    <property type="component" value="Unassembled WGS sequence"/>
</dbReference>
<keyword evidence="2" id="KW-0732">Signal</keyword>
<feature type="signal peptide" evidence="2">
    <location>
        <begin position="1"/>
        <end position="24"/>
    </location>
</feature>
<dbReference type="Gene3D" id="3.40.50.10610">
    <property type="entry name" value="ABC-type transport auxiliary lipoprotein component"/>
    <property type="match status" value="1"/>
</dbReference>
<evidence type="ECO:0000313" key="3">
    <source>
        <dbReference type="EMBL" id="MFC3151998.1"/>
    </source>
</evidence>
<feature type="chain" id="PRO_5046555818" evidence="2">
    <location>
        <begin position="25"/>
        <end position="227"/>
    </location>
</feature>
<evidence type="ECO:0000313" key="4">
    <source>
        <dbReference type="Proteomes" id="UP001595476"/>
    </source>
</evidence>
<reference evidence="4" key="1">
    <citation type="journal article" date="2019" name="Int. J. Syst. Evol. Microbiol.">
        <title>The Global Catalogue of Microorganisms (GCM) 10K type strain sequencing project: providing services to taxonomists for standard genome sequencing and annotation.</title>
        <authorList>
            <consortium name="The Broad Institute Genomics Platform"/>
            <consortium name="The Broad Institute Genome Sequencing Center for Infectious Disease"/>
            <person name="Wu L."/>
            <person name="Ma J."/>
        </authorList>
    </citation>
    <scope>NUCLEOTIDE SEQUENCE [LARGE SCALE GENOMIC DNA]</scope>
    <source>
        <strain evidence="4">KCTC 52438</strain>
    </source>
</reference>
<gene>
    <name evidence="3" type="ORF">ACFOEK_13230</name>
</gene>
<dbReference type="InterPro" id="IPR008517">
    <property type="entry name" value="GNA1162-like"/>
</dbReference>
<accession>A0ABV7HDM7</accession>
<protein>
    <submittedName>
        <fullName evidence="3">DUF799 domain-containing protein</fullName>
    </submittedName>
</protein>
<name>A0ABV7HDM7_9GAMM</name>
<dbReference type="PROSITE" id="PS51257">
    <property type="entry name" value="PROKAR_LIPOPROTEIN"/>
    <property type="match status" value="1"/>
</dbReference>
<comment type="caution">
    <text evidence="3">The sequence shown here is derived from an EMBL/GenBank/DDBJ whole genome shotgun (WGS) entry which is preliminary data.</text>
</comment>
<evidence type="ECO:0000256" key="2">
    <source>
        <dbReference type="SAM" id="SignalP"/>
    </source>
</evidence>
<sequence length="227" mass="24470">MTNLYRTNYASLLKALIISLTILATGCAVQQPYDYTALKASNPKSILVIPPVNQTVEVSAPYILLSTITFPLAERGYYVYPVAVVDQLLKDNGLPTPAEMNRIPLDKIDEIINPDAVLYITIDNWGQSYQLIQSVATVSSSWKLVDTKTGQTLWDGKAFAQQKSGDGGGGIVGMLVSAAVEQVASAMDDKTPRLSRFANSAAVNNSHNGLLPGPYAPKPEPKESETP</sequence>